<gene>
    <name evidence="3" type="primary">cas7i</name>
    <name evidence="3" type="ORF">dnm_098450</name>
</gene>
<dbReference type="InterPro" id="IPR010154">
    <property type="entry name" value="CRISPR-assoc_Cas7/Cst2/DevR"/>
</dbReference>
<accession>A0A975BXP2</accession>
<dbReference type="RefSeq" id="WP_207680548.1">
    <property type="nucleotide sequence ID" value="NZ_CP061800.1"/>
</dbReference>
<evidence type="ECO:0000313" key="3">
    <source>
        <dbReference type="EMBL" id="QTA93741.1"/>
    </source>
</evidence>
<dbReference type="Pfam" id="PF01905">
    <property type="entry name" value="DevR"/>
    <property type="match status" value="1"/>
</dbReference>
<dbReference type="NCBIfam" id="TIGR02585">
    <property type="entry name" value="cas_Cst2_DevR"/>
    <property type="match status" value="1"/>
</dbReference>
<dbReference type="GO" id="GO:0051607">
    <property type="term" value="P:defense response to virus"/>
    <property type="evidence" value="ECO:0007669"/>
    <property type="project" value="UniProtKB-KW"/>
</dbReference>
<evidence type="ECO:0000313" key="4">
    <source>
        <dbReference type="Proteomes" id="UP000663722"/>
    </source>
</evidence>
<reference evidence="3" key="1">
    <citation type="journal article" date="2021" name="Microb. Physiol.">
        <title>Proteogenomic Insights into the Physiology of Marine, Sulfate-Reducing, Filamentous Desulfonema limicola and Desulfonema magnum.</title>
        <authorList>
            <person name="Schnaars V."/>
            <person name="Wohlbrand L."/>
            <person name="Scheve S."/>
            <person name="Hinrichs C."/>
            <person name="Reinhardt R."/>
            <person name="Rabus R."/>
        </authorList>
    </citation>
    <scope>NUCLEOTIDE SEQUENCE</scope>
    <source>
        <strain evidence="3">4be13</strain>
    </source>
</reference>
<dbReference type="EMBL" id="CP061800">
    <property type="protein sequence ID" value="QTA93741.1"/>
    <property type="molecule type" value="Genomic_DNA"/>
</dbReference>
<organism evidence="3 4">
    <name type="scientific">Desulfonema magnum</name>
    <dbReference type="NCBI Taxonomy" id="45655"/>
    <lineage>
        <taxon>Bacteria</taxon>
        <taxon>Pseudomonadati</taxon>
        <taxon>Thermodesulfobacteriota</taxon>
        <taxon>Desulfobacteria</taxon>
        <taxon>Desulfobacterales</taxon>
        <taxon>Desulfococcaceae</taxon>
        <taxon>Desulfonema</taxon>
    </lineage>
</organism>
<keyword evidence="4" id="KW-1185">Reference proteome</keyword>
<dbReference type="AlphaFoldDB" id="A0A975BXP2"/>
<name>A0A975BXP2_9BACT</name>
<evidence type="ECO:0000256" key="2">
    <source>
        <dbReference type="ARBA" id="ARBA00025626"/>
    </source>
</evidence>
<comment type="function">
    <text evidence="2">CRISPR (clustered regularly interspaced short palindromic repeat) is an adaptive immune system that provides protection against mobile genetic elements (viruses, transposable elements and conjugative plasmids). CRISPR clusters contain spacers, sequences complementary to antecedent mobile elements, and target invading nucleic acids. CRISPR clusters are transcribed and processed into CRISPR RNA (crRNA).</text>
</comment>
<dbReference type="Proteomes" id="UP000663722">
    <property type="component" value="Chromosome"/>
</dbReference>
<protein>
    <submittedName>
        <fullName evidence="3">CRISPR-associated protein Cas7/Cst2/DevR, subtype I-B/TNEAP</fullName>
    </submittedName>
</protein>
<proteinExistence type="predicted"/>
<evidence type="ECO:0000256" key="1">
    <source>
        <dbReference type="ARBA" id="ARBA00023118"/>
    </source>
</evidence>
<dbReference type="KEGG" id="dmm:dnm_098450"/>
<dbReference type="NCBIfam" id="TIGR01875">
    <property type="entry name" value="cas_MJ0381"/>
    <property type="match status" value="1"/>
</dbReference>
<sequence>MSLTVQGFMLIDVDVAALNNAGKDTSTTLENAVATKKVNKGGRTYAYVSGQAWRYWWRETLKKDFGWNMSPVTREKKIAFTEANPVVYDDDDMFGYMRAAKEGKKNITLTRVSPLKNSALISVSPTNIVQNWSSMSRQEGDAVPYGKDEYCATMKGMFSIALDQVGTFSSEDRTGFKNFNDALAKLAIENGADLIDDPFAKDKKGDPLKLHRLEKPVRVRRVLDTLLALEILSGGAMQTTNMGDVTPKLMVLTMLNSGNHPFSHLAKDDLGKPVFSVPALKQVIADYAGRIPGKVCIGRRMGFMDELEEDLKTFADADHVFYGSICDAVREFVKEIETSIP</sequence>
<dbReference type="InterPro" id="IPR013414">
    <property type="entry name" value="Cas7/Cst2/DevR_sub_I-B/Tneap"/>
</dbReference>
<keyword evidence="1" id="KW-0051">Antiviral defense</keyword>